<proteinExistence type="predicted"/>
<gene>
    <name evidence="1" type="ORF">PsYK624_047990</name>
</gene>
<sequence length="245" mass="27798">MDAAMSLAIKATLNLFARHDLQSMSWEAALHILRQNPALEDAGNPVSHRSQLLRRPKVHLRSQIDFSVERDVCTWFDDLVKDPDVLGATKIDRKALASIVARTDVAISSLKSFVHKAEYLERPIFDIGLLKFPDSSNPLFRVYHIQLTAWAKREQTLKVIQRDSSGILGSHHSHNFRPCMRILNIVRPLVDKQAVNELEELLHDAPDEGDVVVYQNIAEHIVDNEVRIPDYDIAYIVVIHLACST</sequence>
<dbReference type="OrthoDB" id="2735833at2759"/>
<name>A0A9P3G5M7_9APHY</name>
<comment type="caution">
    <text evidence="1">The sequence shown here is derived from an EMBL/GenBank/DDBJ whole genome shotgun (WGS) entry which is preliminary data.</text>
</comment>
<keyword evidence="2" id="KW-1185">Reference proteome</keyword>
<dbReference type="EMBL" id="BPQB01000010">
    <property type="protein sequence ID" value="GJE88716.1"/>
    <property type="molecule type" value="Genomic_DNA"/>
</dbReference>
<protein>
    <submittedName>
        <fullName evidence="1">Uncharacterized protein</fullName>
    </submittedName>
</protein>
<organism evidence="1 2">
    <name type="scientific">Phanerochaete sordida</name>
    <dbReference type="NCBI Taxonomy" id="48140"/>
    <lineage>
        <taxon>Eukaryota</taxon>
        <taxon>Fungi</taxon>
        <taxon>Dikarya</taxon>
        <taxon>Basidiomycota</taxon>
        <taxon>Agaricomycotina</taxon>
        <taxon>Agaricomycetes</taxon>
        <taxon>Polyporales</taxon>
        <taxon>Phanerochaetaceae</taxon>
        <taxon>Phanerochaete</taxon>
    </lineage>
</organism>
<dbReference type="AlphaFoldDB" id="A0A9P3G5M7"/>
<evidence type="ECO:0000313" key="2">
    <source>
        <dbReference type="Proteomes" id="UP000703269"/>
    </source>
</evidence>
<accession>A0A9P3G5M7</accession>
<evidence type="ECO:0000313" key="1">
    <source>
        <dbReference type="EMBL" id="GJE88716.1"/>
    </source>
</evidence>
<reference evidence="1 2" key="1">
    <citation type="submission" date="2021-08" db="EMBL/GenBank/DDBJ databases">
        <title>Draft Genome Sequence of Phanerochaete sordida strain YK-624.</title>
        <authorList>
            <person name="Mori T."/>
            <person name="Dohra H."/>
            <person name="Suzuki T."/>
            <person name="Kawagishi H."/>
            <person name="Hirai H."/>
        </authorList>
    </citation>
    <scope>NUCLEOTIDE SEQUENCE [LARGE SCALE GENOMIC DNA]</scope>
    <source>
        <strain evidence="1 2">YK-624</strain>
    </source>
</reference>
<dbReference type="Proteomes" id="UP000703269">
    <property type="component" value="Unassembled WGS sequence"/>
</dbReference>